<dbReference type="STRING" id="10195.A0A3M7T627"/>
<evidence type="ECO:0000313" key="2">
    <source>
        <dbReference type="Proteomes" id="UP000276133"/>
    </source>
</evidence>
<accession>A0A3M7T627</accession>
<feature type="non-terminal residue" evidence="1">
    <location>
        <position position="261"/>
    </location>
</feature>
<comment type="caution">
    <text evidence="1">The sequence shown here is derived from an EMBL/GenBank/DDBJ whole genome shotgun (WGS) entry which is preliminary data.</text>
</comment>
<organism evidence="1 2">
    <name type="scientific">Brachionus plicatilis</name>
    <name type="common">Marine rotifer</name>
    <name type="synonym">Brachionus muelleri</name>
    <dbReference type="NCBI Taxonomy" id="10195"/>
    <lineage>
        <taxon>Eukaryota</taxon>
        <taxon>Metazoa</taxon>
        <taxon>Spiralia</taxon>
        <taxon>Gnathifera</taxon>
        <taxon>Rotifera</taxon>
        <taxon>Eurotatoria</taxon>
        <taxon>Monogononta</taxon>
        <taxon>Pseudotrocha</taxon>
        <taxon>Ploima</taxon>
        <taxon>Brachionidae</taxon>
        <taxon>Brachionus</taxon>
    </lineage>
</organism>
<dbReference type="SUPFAM" id="SSF50978">
    <property type="entry name" value="WD40 repeat-like"/>
    <property type="match status" value="1"/>
</dbReference>
<name>A0A3M7T627_BRAPC</name>
<dbReference type="SMART" id="SM00320">
    <property type="entry name" value="WD40"/>
    <property type="match status" value="3"/>
</dbReference>
<dbReference type="InterPro" id="IPR015943">
    <property type="entry name" value="WD40/YVTN_repeat-like_dom_sf"/>
</dbReference>
<evidence type="ECO:0000313" key="1">
    <source>
        <dbReference type="EMBL" id="RNA43278.1"/>
    </source>
</evidence>
<dbReference type="AlphaFoldDB" id="A0A3M7T627"/>
<proteinExistence type="predicted"/>
<dbReference type="InterPro" id="IPR036322">
    <property type="entry name" value="WD40_repeat_dom_sf"/>
</dbReference>
<dbReference type="Gene3D" id="2.130.10.10">
    <property type="entry name" value="YVTN repeat-like/Quinoprotein amine dehydrogenase"/>
    <property type="match status" value="1"/>
</dbReference>
<sequence>MYYIWSIENPICRLVTTVSKTHVQKIEWDRQNSNILYIGTRQNTLKVYDLNIKKIVQELVLNKQYPLVKFIFSTLAKKLVVVQLRDMDKSSQVILFEFSKNLNQLKSIVFESFQILGIEEFSSDRLILACSDGVVRLFDMHKQDLVLAQRCHNESIVNIQINQEKNLLVTATHDQIYIWNIEDQFELDFSSKIDNCSNGENFMSLDSDQSVLFVLYESGCSLISLKRPNTLIQCEYQLDSSTTFNLQNFSHMSILAVGNQS</sequence>
<dbReference type="Proteomes" id="UP000276133">
    <property type="component" value="Unassembled WGS sequence"/>
</dbReference>
<keyword evidence="2" id="KW-1185">Reference proteome</keyword>
<protein>
    <submittedName>
        <fullName evidence="1">WD repeat-containing 91</fullName>
    </submittedName>
</protein>
<dbReference type="InterPro" id="IPR001680">
    <property type="entry name" value="WD40_rpt"/>
</dbReference>
<dbReference type="OrthoDB" id="193023at2759"/>
<dbReference type="EMBL" id="REGN01000243">
    <property type="protein sequence ID" value="RNA43278.1"/>
    <property type="molecule type" value="Genomic_DNA"/>
</dbReference>
<reference evidence="1 2" key="1">
    <citation type="journal article" date="2018" name="Sci. Rep.">
        <title>Genomic signatures of local adaptation to the degree of environmental predictability in rotifers.</title>
        <authorList>
            <person name="Franch-Gras L."/>
            <person name="Hahn C."/>
            <person name="Garcia-Roger E.M."/>
            <person name="Carmona M.J."/>
            <person name="Serra M."/>
            <person name="Gomez A."/>
        </authorList>
    </citation>
    <scope>NUCLEOTIDE SEQUENCE [LARGE SCALE GENOMIC DNA]</scope>
    <source>
        <strain evidence="1">HYR1</strain>
    </source>
</reference>
<gene>
    <name evidence="1" type="ORF">BpHYR1_028717</name>
</gene>